<feature type="transmembrane region" description="Helical" evidence="1">
    <location>
        <begin position="42"/>
        <end position="62"/>
    </location>
</feature>
<keyword evidence="3" id="KW-1185">Reference proteome</keyword>
<dbReference type="Proteomes" id="UP001230156">
    <property type="component" value="Unassembled WGS sequence"/>
</dbReference>
<name>A0ABU0YS41_9PROT</name>
<comment type="caution">
    <text evidence="2">The sequence shown here is derived from an EMBL/GenBank/DDBJ whole genome shotgun (WGS) entry which is preliminary data.</text>
</comment>
<reference evidence="3" key="1">
    <citation type="submission" date="2023-08" db="EMBL/GenBank/DDBJ databases">
        <title>Rhodospirillaceae gen. nov., a novel taxon isolated from the Yangtze River Yuezi River estuary sludge.</title>
        <authorList>
            <person name="Ruan L."/>
        </authorList>
    </citation>
    <scope>NUCLEOTIDE SEQUENCE [LARGE SCALE GENOMIC DNA]</scope>
    <source>
        <strain evidence="3">R-7</strain>
    </source>
</reference>
<dbReference type="EMBL" id="JAUYVI010000006">
    <property type="protein sequence ID" value="MDQ7249975.1"/>
    <property type="molecule type" value="Genomic_DNA"/>
</dbReference>
<keyword evidence="1" id="KW-0472">Membrane</keyword>
<keyword evidence="1" id="KW-1133">Transmembrane helix</keyword>
<proteinExistence type="predicted"/>
<evidence type="ECO:0000256" key="1">
    <source>
        <dbReference type="SAM" id="Phobius"/>
    </source>
</evidence>
<feature type="transmembrane region" description="Helical" evidence="1">
    <location>
        <begin position="12"/>
        <end position="30"/>
    </location>
</feature>
<keyword evidence="1" id="KW-0812">Transmembrane</keyword>
<dbReference type="RefSeq" id="WP_379958623.1">
    <property type="nucleotide sequence ID" value="NZ_JAUYVI010000006.1"/>
</dbReference>
<sequence>MSDFRHQFRLWALGTLVIMVTLGSLTGVLLRQWRDGLDADQSGSAMAVAACFLLLGLIAVWFRNGHRLWTAAKAR</sequence>
<gene>
    <name evidence="2" type="ORF">Q8A70_19960</name>
</gene>
<organism evidence="2 3">
    <name type="scientific">Dongia sedimenti</name>
    <dbReference type="NCBI Taxonomy" id="3064282"/>
    <lineage>
        <taxon>Bacteria</taxon>
        <taxon>Pseudomonadati</taxon>
        <taxon>Pseudomonadota</taxon>
        <taxon>Alphaproteobacteria</taxon>
        <taxon>Rhodospirillales</taxon>
        <taxon>Dongiaceae</taxon>
        <taxon>Dongia</taxon>
    </lineage>
</organism>
<accession>A0ABU0YS41</accession>
<evidence type="ECO:0000313" key="3">
    <source>
        <dbReference type="Proteomes" id="UP001230156"/>
    </source>
</evidence>
<evidence type="ECO:0000313" key="2">
    <source>
        <dbReference type="EMBL" id="MDQ7249975.1"/>
    </source>
</evidence>
<protein>
    <submittedName>
        <fullName evidence="2">Uncharacterized protein</fullName>
    </submittedName>
</protein>